<dbReference type="CDD" id="cd04478">
    <property type="entry name" value="RPA2_DBD_D"/>
    <property type="match status" value="1"/>
</dbReference>
<dbReference type="OrthoDB" id="25571at2759"/>
<dbReference type="GO" id="GO:0035861">
    <property type="term" value="C:site of double-strand break"/>
    <property type="evidence" value="ECO:0007669"/>
    <property type="project" value="TreeGrafter"/>
</dbReference>
<dbReference type="GO" id="GO:0006260">
    <property type="term" value="P:DNA replication"/>
    <property type="evidence" value="ECO:0007669"/>
    <property type="project" value="TreeGrafter"/>
</dbReference>
<dbReference type="SUPFAM" id="SSF46785">
    <property type="entry name" value="Winged helix' DNA-binding domain"/>
    <property type="match status" value="1"/>
</dbReference>
<sequence>MWYDSADNSAAGGFLNNTANETDTPKKSGPKKSQSVMPLVVRQIENCYDEEFSLFGIKASILVLVGILRDYEVQSTKATYSIQDHTGTIKAVWWLENDADTTPNLPAVKEGSYVQVFGSLRKKEEGTDENIIMVLRMFPVDDANIVYNHLLQVIHSRLEAEHMSKNKEVMIKTNNPGAALANSMTFYDDNMDGTGGGSNNMGMTPIQHKVFTLLKQDMSHNGLHRDEIMKHFPPNQRAKVNDALQFLNNEGHVYSTVNNDTFKATDLV</sequence>
<comment type="similarity">
    <text evidence="2">Belongs to the replication factor A protein 2 family.</text>
</comment>
<gene>
    <name evidence="7" type="ORF">ACAOBT_LOCUS21241</name>
    <name evidence="8" type="ORF">ACAOBT_LOCUS30683</name>
</gene>
<dbReference type="AlphaFoldDB" id="A0A9P0MB53"/>
<dbReference type="GO" id="GO:0000781">
    <property type="term" value="C:chromosome, telomeric region"/>
    <property type="evidence" value="ECO:0007669"/>
    <property type="project" value="TreeGrafter"/>
</dbReference>
<accession>A0A9P0MB53</accession>
<dbReference type="InterPro" id="IPR012340">
    <property type="entry name" value="NA-bd_OB-fold"/>
</dbReference>
<evidence type="ECO:0000256" key="4">
    <source>
        <dbReference type="ARBA" id="ARBA00023242"/>
    </source>
</evidence>
<dbReference type="InterPro" id="IPR036388">
    <property type="entry name" value="WH-like_DNA-bd_sf"/>
</dbReference>
<keyword evidence="4" id="KW-0539">Nucleus</keyword>
<evidence type="ECO:0000313" key="7">
    <source>
        <dbReference type="EMBL" id="CAH1993038.1"/>
    </source>
</evidence>
<dbReference type="InterPro" id="IPR040260">
    <property type="entry name" value="RFA2-like"/>
</dbReference>
<dbReference type="Proteomes" id="UP001152888">
    <property type="component" value="Unassembled WGS sequence"/>
</dbReference>
<evidence type="ECO:0000313" key="8">
    <source>
        <dbReference type="EMBL" id="CAH2009213.1"/>
    </source>
</evidence>
<organism evidence="8 9">
    <name type="scientific">Acanthoscelides obtectus</name>
    <name type="common">Bean weevil</name>
    <name type="synonym">Bruchus obtectus</name>
    <dbReference type="NCBI Taxonomy" id="200917"/>
    <lineage>
        <taxon>Eukaryota</taxon>
        <taxon>Metazoa</taxon>
        <taxon>Ecdysozoa</taxon>
        <taxon>Arthropoda</taxon>
        <taxon>Hexapoda</taxon>
        <taxon>Insecta</taxon>
        <taxon>Pterygota</taxon>
        <taxon>Neoptera</taxon>
        <taxon>Endopterygota</taxon>
        <taxon>Coleoptera</taxon>
        <taxon>Polyphaga</taxon>
        <taxon>Cucujiformia</taxon>
        <taxon>Chrysomeloidea</taxon>
        <taxon>Chrysomelidae</taxon>
        <taxon>Bruchinae</taxon>
        <taxon>Bruchini</taxon>
        <taxon>Acanthoscelides</taxon>
    </lineage>
</organism>
<keyword evidence="3" id="KW-0238">DNA-binding</keyword>
<dbReference type="Gene3D" id="2.40.50.140">
    <property type="entry name" value="Nucleic acid-binding proteins"/>
    <property type="match status" value="1"/>
</dbReference>
<dbReference type="Pfam" id="PF08784">
    <property type="entry name" value="RPA_C"/>
    <property type="match status" value="1"/>
</dbReference>
<protein>
    <recommendedName>
        <fullName evidence="6">Replication protein A C-terminal domain-containing protein</fullName>
    </recommendedName>
</protein>
<dbReference type="EMBL" id="CAKOFQ010007163">
    <property type="protein sequence ID" value="CAH1993038.1"/>
    <property type="molecule type" value="Genomic_DNA"/>
</dbReference>
<evidence type="ECO:0000256" key="3">
    <source>
        <dbReference type="ARBA" id="ARBA00023125"/>
    </source>
</evidence>
<dbReference type="GO" id="GO:0003697">
    <property type="term" value="F:single-stranded DNA binding"/>
    <property type="evidence" value="ECO:0007669"/>
    <property type="project" value="TreeGrafter"/>
</dbReference>
<dbReference type="GO" id="GO:0000724">
    <property type="term" value="P:double-strand break repair via homologous recombination"/>
    <property type="evidence" value="ECO:0007669"/>
    <property type="project" value="TreeGrafter"/>
</dbReference>
<evidence type="ECO:0000313" key="9">
    <source>
        <dbReference type="Proteomes" id="UP001152888"/>
    </source>
</evidence>
<evidence type="ECO:0000259" key="6">
    <source>
        <dbReference type="Pfam" id="PF08784"/>
    </source>
</evidence>
<dbReference type="FunFam" id="1.10.10.10:FF:000168">
    <property type="entry name" value="Replication protein A 32 kDa subunit"/>
    <property type="match status" value="1"/>
</dbReference>
<evidence type="ECO:0000256" key="1">
    <source>
        <dbReference type="ARBA" id="ARBA00004123"/>
    </source>
</evidence>
<dbReference type="SUPFAM" id="SSF50249">
    <property type="entry name" value="Nucleic acid-binding proteins"/>
    <property type="match status" value="1"/>
</dbReference>
<dbReference type="PANTHER" id="PTHR13989:SF16">
    <property type="entry name" value="REPLICATION PROTEIN A2"/>
    <property type="match status" value="1"/>
</dbReference>
<name>A0A9P0MB53_ACAOB</name>
<dbReference type="EMBL" id="CAKOFQ010007864">
    <property type="protein sequence ID" value="CAH2009213.1"/>
    <property type="molecule type" value="Genomic_DNA"/>
</dbReference>
<reference evidence="8" key="1">
    <citation type="submission" date="2022-03" db="EMBL/GenBank/DDBJ databases">
        <authorList>
            <person name="Sayadi A."/>
        </authorList>
    </citation>
    <scope>NUCLEOTIDE SEQUENCE</scope>
</reference>
<comment type="subcellular location">
    <subcellularLocation>
        <location evidence="1">Nucleus</location>
    </subcellularLocation>
</comment>
<dbReference type="PANTHER" id="PTHR13989">
    <property type="entry name" value="REPLICATION PROTEIN A-RELATED"/>
    <property type="match status" value="1"/>
</dbReference>
<proteinExistence type="inferred from homology"/>
<feature type="domain" description="Replication protein A C-terminal" evidence="6">
    <location>
        <begin position="169"/>
        <end position="258"/>
    </location>
</feature>
<keyword evidence="9" id="KW-1185">Reference proteome</keyword>
<evidence type="ECO:0000256" key="2">
    <source>
        <dbReference type="ARBA" id="ARBA00007815"/>
    </source>
</evidence>
<dbReference type="InterPro" id="IPR014892">
    <property type="entry name" value="RPA_C"/>
</dbReference>
<feature type="region of interest" description="Disordered" evidence="5">
    <location>
        <begin position="13"/>
        <end position="33"/>
    </location>
</feature>
<dbReference type="GO" id="GO:0005662">
    <property type="term" value="C:DNA replication factor A complex"/>
    <property type="evidence" value="ECO:0007669"/>
    <property type="project" value="TreeGrafter"/>
</dbReference>
<dbReference type="GO" id="GO:0006289">
    <property type="term" value="P:nucleotide-excision repair"/>
    <property type="evidence" value="ECO:0007669"/>
    <property type="project" value="TreeGrafter"/>
</dbReference>
<comment type="caution">
    <text evidence="8">The sequence shown here is derived from an EMBL/GenBank/DDBJ whole genome shotgun (WGS) entry which is preliminary data.</text>
</comment>
<evidence type="ECO:0000256" key="5">
    <source>
        <dbReference type="SAM" id="MobiDB-lite"/>
    </source>
</evidence>
<dbReference type="Gene3D" id="1.10.10.10">
    <property type="entry name" value="Winged helix-like DNA-binding domain superfamily/Winged helix DNA-binding domain"/>
    <property type="match status" value="1"/>
</dbReference>
<dbReference type="InterPro" id="IPR036390">
    <property type="entry name" value="WH_DNA-bd_sf"/>
</dbReference>